<dbReference type="Pfam" id="PF11617">
    <property type="entry name" value="Cu-binding_MopE"/>
    <property type="match status" value="2"/>
</dbReference>
<dbReference type="InterPro" id="IPR050570">
    <property type="entry name" value="Cell_wall_metabolism_enzyme"/>
</dbReference>
<feature type="chain" id="PRO_5009525634" description="M23ase beta-sheet core domain-containing protein" evidence="2">
    <location>
        <begin position="23"/>
        <end position="506"/>
    </location>
</feature>
<dbReference type="Gene3D" id="3.90.1580.10">
    <property type="entry name" value="paralog of FGE (formylglycine-generating enzyme)"/>
    <property type="match status" value="1"/>
</dbReference>
<dbReference type="PANTHER" id="PTHR21666">
    <property type="entry name" value="PEPTIDASE-RELATED"/>
    <property type="match status" value="1"/>
</dbReference>
<evidence type="ECO:0000313" key="4">
    <source>
        <dbReference type="EMBL" id="OGH69664.1"/>
    </source>
</evidence>
<dbReference type="InterPro" id="IPR016047">
    <property type="entry name" value="M23ase_b-sheet_dom"/>
</dbReference>
<dbReference type="Pfam" id="PF01551">
    <property type="entry name" value="Peptidase_M23"/>
    <property type="match status" value="1"/>
</dbReference>
<dbReference type="GO" id="GO:0004222">
    <property type="term" value="F:metalloendopeptidase activity"/>
    <property type="evidence" value="ECO:0007669"/>
    <property type="project" value="TreeGrafter"/>
</dbReference>
<dbReference type="InterPro" id="IPR016187">
    <property type="entry name" value="CTDL_fold"/>
</dbReference>
<proteinExistence type="predicted"/>
<comment type="caution">
    <text evidence="4">The sequence shown here is derived from an EMBL/GenBank/DDBJ whole genome shotgun (WGS) entry which is preliminary data.</text>
</comment>
<dbReference type="AlphaFoldDB" id="A0A1F6MDG2"/>
<dbReference type="Gene3D" id="2.70.70.10">
    <property type="entry name" value="Glucose Permease (Domain IIA)"/>
    <property type="match status" value="1"/>
</dbReference>
<dbReference type="PANTHER" id="PTHR21666:SF289">
    <property type="entry name" value="L-ALA--D-GLU ENDOPEPTIDASE"/>
    <property type="match status" value="1"/>
</dbReference>
<evidence type="ECO:0000313" key="5">
    <source>
        <dbReference type="Proteomes" id="UP000177457"/>
    </source>
</evidence>
<keyword evidence="1 2" id="KW-0732">Signal</keyword>
<dbReference type="EMBL" id="MFQE01000070">
    <property type="protein sequence ID" value="OGH69664.1"/>
    <property type="molecule type" value="Genomic_DNA"/>
</dbReference>
<feature type="domain" description="M23ase beta-sheet core" evidence="3">
    <location>
        <begin position="52"/>
        <end position="155"/>
    </location>
</feature>
<dbReference type="CDD" id="cd12797">
    <property type="entry name" value="M23_peptidase"/>
    <property type="match status" value="1"/>
</dbReference>
<dbReference type="InterPro" id="IPR042095">
    <property type="entry name" value="SUMF_sf"/>
</dbReference>
<gene>
    <name evidence="4" type="ORF">A3C90_01940</name>
</gene>
<dbReference type="SUPFAM" id="SSF51261">
    <property type="entry name" value="Duplicated hybrid motif"/>
    <property type="match status" value="1"/>
</dbReference>
<evidence type="ECO:0000256" key="1">
    <source>
        <dbReference type="ARBA" id="ARBA00022729"/>
    </source>
</evidence>
<dbReference type="InterPro" id="IPR021655">
    <property type="entry name" value="Put_metal-bd"/>
</dbReference>
<sequence>MKILWKFVFLALLGISAVRARAEDEFLYFPITGNEEVTCGFCGYYYRSGACHGATDIDTTNGATEIYAAAAGEVVRVVKSAVYCRDDPFGTHVVLEHSNDYRTIYAHLLPGSTAVEVGDNVEAGQFLGIGDTTGCAWGSHLHFEVRDSDGNRVDPYDGSAEQQAMCLPTLSTEECGENSLWVSCPPEPYDAALAADADRDGFTVAQGDCDDSNRDVYPDAPERCDGIDNNCSGRADENFIILGTPCSAGIGECQAGGVWQCNSTRDDVSCSAVPLDPPEAIDIFGDGLDNNCNGETDEFEGDCPPGMALIPSIEVCIDRYEASRPPGMRWPGYGVAETAVPQSVAGAMPWNLTTWAGHVAACVRAGKHLCRASEWLLACRGVEGRTYPYGDEFDFNACREFSPIETGSYPRCVTPEGVFDLSGNMFETMLNDLSGAESNMAWGSGGGGTYSGGGDPYYSSCMDPFVLDPEEEPGCLNEIPETYPDTDVPTCRTVATNDGFRCCWSP</sequence>
<dbReference type="InterPro" id="IPR011055">
    <property type="entry name" value="Dup_hybrid_motif"/>
</dbReference>
<organism evidence="4 5">
    <name type="scientific">Candidatus Magasanikbacteria bacterium RIFCSPHIGHO2_02_FULL_51_14</name>
    <dbReference type="NCBI Taxonomy" id="1798683"/>
    <lineage>
        <taxon>Bacteria</taxon>
        <taxon>Candidatus Magasanikiibacteriota</taxon>
    </lineage>
</organism>
<dbReference type="STRING" id="1798683.A3C90_01940"/>
<dbReference type="Proteomes" id="UP000177457">
    <property type="component" value="Unassembled WGS sequence"/>
</dbReference>
<feature type="signal peptide" evidence="2">
    <location>
        <begin position="1"/>
        <end position="22"/>
    </location>
</feature>
<name>A0A1F6MDG2_9BACT</name>
<protein>
    <recommendedName>
        <fullName evidence="3">M23ase beta-sheet core domain-containing protein</fullName>
    </recommendedName>
</protein>
<evidence type="ECO:0000256" key="2">
    <source>
        <dbReference type="SAM" id="SignalP"/>
    </source>
</evidence>
<dbReference type="SUPFAM" id="SSF56436">
    <property type="entry name" value="C-type lectin-like"/>
    <property type="match status" value="1"/>
</dbReference>
<evidence type="ECO:0000259" key="3">
    <source>
        <dbReference type="Pfam" id="PF01551"/>
    </source>
</evidence>
<reference evidence="4 5" key="1">
    <citation type="journal article" date="2016" name="Nat. Commun.">
        <title>Thousands of microbial genomes shed light on interconnected biogeochemical processes in an aquifer system.</title>
        <authorList>
            <person name="Anantharaman K."/>
            <person name="Brown C.T."/>
            <person name="Hug L.A."/>
            <person name="Sharon I."/>
            <person name="Castelle C.J."/>
            <person name="Probst A.J."/>
            <person name="Thomas B.C."/>
            <person name="Singh A."/>
            <person name="Wilkins M.J."/>
            <person name="Karaoz U."/>
            <person name="Brodie E.L."/>
            <person name="Williams K.H."/>
            <person name="Hubbard S.S."/>
            <person name="Banfield J.F."/>
        </authorList>
    </citation>
    <scope>NUCLEOTIDE SEQUENCE [LARGE SCALE GENOMIC DNA]</scope>
</reference>
<accession>A0A1F6MDG2</accession>